<evidence type="ECO:0000313" key="5">
    <source>
        <dbReference type="Proteomes" id="UP000501130"/>
    </source>
</evidence>
<keyword evidence="1 4" id="KW-0378">Hydrolase</keyword>
<dbReference type="EMBL" id="CP053084">
    <property type="protein sequence ID" value="QJR29963.1"/>
    <property type="molecule type" value="Genomic_DNA"/>
</dbReference>
<protein>
    <submittedName>
        <fullName evidence="4">Alpha/beta hydrolase</fullName>
    </submittedName>
</protein>
<feature type="domain" description="AB hydrolase-1" evidence="3">
    <location>
        <begin position="54"/>
        <end position="294"/>
    </location>
</feature>
<sequence>MTSIHALLAATTLATATFAASAAPPTEQVHHRYVNIQDVDVFYREAGPDTAPKVLLLHGFGASSYMFRELIPKLAEKYHVIAPDLPGFGQTNVLPGKSFAYQFDNLASVIDAFTVAKGMDSYAMYVFDYGAPVGWRLAVKNPQKITAIVSQNGNAYEEGLSEGWADMRKAWANPTPANREALRRFNTYEMIKWQYTEGVKDTSLVAPETYQLAHAAVERIGVDAQMDLLLDYGQNIKQYGALHEFFRRYQPPTLAIWGANDPFFIPAGANAYKRDNPKAEVQFLDTGHFAIETHGKEIADAMVEFLDRSVQRPMSSLDGKNLDQCNVGDQ</sequence>
<dbReference type="PRINTS" id="PR00111">
    <property type="entry name" value="ABHYDROLASE"/>
</dbReference>
<dbReference type="InterPro" id="IPR000073">
    <property type="entry name" value="AB_hydrolase_1"/>
</dbReference>
<dbReference type="InterPro" id="IPR000639">
    <property type="entry name" value="Epox_hydrolase-like"/>
</dbReference>
<dbReference type="Proteomes" id="UP000501130">
    <property type="component" value="Chromosome"/>
</dbReference>
<dbReference type="GO" id="GO:0016787">
    <property type="term" value="F:hydrolase activity"/>
    <property type="evidence" value="ECO:0007669"/>
    <property type="project" value="UniProtKB-KW"/>
</dbReference>
<gene>
    <name evidence="4" type="ORF">HKT17_09740</name>
</gene>
<dbReference type="Gene3D" id="3.40.50.1820">
    <property type="entry name" value="alpha/beta hydrolase"/>
    <property type="match status" value="1"/>
</dbReference>
<evidence type="ECO:0000256" key="1">
    <source>
        <dbReference type="ARBA" id="ARBA00022801"/>
    </source>
</evidence>
<evidence type="ECO:0000259" key="3">
    <source>
        <dbReference type="Pfam" id="PF00561"/>
    </source>
</evidence>
<feature type="signal peptide" evidence="2">
    <location>
        <begin position="1"/>
        <end position="22"/>
    </location>
</feature>
<dbReference type="InterPro" id="IPR029058">
    <property type="entry name" value="AB_hydrolase_fold"/>
</dbReference>
<evidence type="ECO:0000313" key="4">
    <source>
        <dbReference type="EMBL" id="QJR29963.1"/>
    </source>
</evidence>
<name>A0ABX6N7C9_9BURK</name>
<dbReference type="InterPro" id="IPR051340">
    <property type="entry name" value="Haloalkane_dehalogenase"/>
</dbReference>
<dbReference type="PANTHER" id="PTHR42977:SF3">
    <property type="entry name" value="AB HYDROLASE-1 DOMAIN-CONTAINING PROTEIN"/>
    <property type="match status" value="1"/>
</dbReference>
<dbReference type="PRINTS" id="PR00412">
    <property type="entry name" value="EPOXHYDRLASE"/>
</dbReference>
<accession>A0ABX6N7C9</accession>
<dbReference type="RefSeq" id="WP_171099662.1">
    <property type="nucleotide sequence ID" value="NZ_CP053084.1"/>
</dbReference>
<feature type="chain" id="PRO_5046091015" evidence="2">
    <location>
        <begin position="23"/>
        <end position="330"/>
    </location>
</feature>
<dbReference type="PANTHER" id="PTHR42977">
    <property type="entry name" value="HYDROLASE-RELATED"/>
    <property type="match status" value="1"/>
</dbReference>
<proteinExistence type="predicted"/>
<keyword evidence="5" id="KW-1185">Reference proteome</keyword>
<reference evidence="4 5" key="1">
    <citation type="submission" date="2020-05" db="EMBL/GenBank/DDBJ databases">
        <title>Compete genome of Limnobacter sp. SAORIC-580.</title>
        <authorList>
            <person name="Song J."/>
            <person name="Cho J.-C."/>
        </authorList>
    </citation>
    <scope>NUCLEOTIDE SEQUENCE [LARGE SCALE GENOMIC DNA]</scope>
    <source>
        <strain evidence="4 5">SAORIC-580</strain>
    </source>
</reference>
<evidence type="ECO:0000256" key="2">
    <source>
        <dbReference type="SAM" id="SignalP"/>
    </source>
</evidence>
<keyword evidence="2" id="KW-0732">Signal</keyword>
<dbReference type="SUPFAM" id="SSF53474">
    <property type="entry name" value="alpha/beta-Hydrolases"/>
    <property type="match status" value="1"/>
</dbReference>
<organism evidence="4 5">
    <name type="scientific">Limnobacter profundi</name>
    <dbReference type="NCBI Taxonomy" id="2732163"/>
    <lineage>
        <taxon>Bacteria</taxon>
        <taxon>Pseudomonadati</taxon>
        <taxon>Pseudomonadota</taxon>
        <taxon>Betaproteobacteria</taxon>
        <taxon>Burkholderiales</taxon>
        <taxon>Burkholderiaceae</taxon>
        <taxon>Limnobacter</taxon>
    </lineage>
</organism>
<dbReference type="Pfam" id="PF00561">
    <property type="entry name" value="Abhydrolase_1"/>
    <property type="match status" value="1"/>
</dbReference>